<accession>A0A0G3FZL2</accession>
<dbReference type="EMBL" id="CP011367">
    <property type="protein sequence ID" value="AKJ94415.1"/>
    <property type="molecule type" value="Genomic_DNA"/>
</dbReference>
<dbReference type="KEGG" id="tvr:TVD_03075"/>
<keyword evidence="2" id="KW-1185">Reference proteome</keyword>
<proteinExistence type="predicted"/>
<organism evidence="1 2">
    <name type="scientific">Thioalkalivibrio versutus</name>
    <dbReference type="NCBI Taxonomy" id="106634"/>
    <lineage>
        <taxon>Bacteria</taxon>
        <taxon>Pseudomonadati</taxon>
        <taxon>Pseudomonadota</taxon>
        <taxon>Gammaproteobacteria</taxon>
        <taxon>Chromatiales</taxon>
        <taxon>Ectothiorhodospiraceae</taxon>
        <taxon>Thioalkalivibrio</taxon>
    </lineage>
</organism>
<name>A0A0G3FZL2_9GAMM</name>
<evidence type="ECO:0000313" key="2">
    <source>
        <dbReference type="Proteomes" id="UP000064201"/>
    </source>
</evidence>
<evidence type="ECO:0000313" key="1">
    <source>
        <dbReference type="EMBL" id="AKJ94415.1"/>
    </source>
</evidence>
<dbReference type="PATRIC" id="fig|106634.4.peg.628"/>
<protein>
    <submittedName>
        <fullName evidence="1">Uncharacterized protein</fullName>
    </submittedName>
</protein>
<dbReference type="OrthoDB" id="5298306at2"/>
<dbReference type="RefSeq" id="WP_018167988.1">
    <property type="nucleotide sequence ID" value="NZ_CP011367.1"/>
</dbReference>
<gene>
    <name evidence="1" type="ORF">TVD_03075</name>
</gene>
<dbReference type="Proteomes" id="UP000064201">
    <property type="component" value="Chromosome"/>
</dbReference>
<dbReference type="STRING" id="106634.TVD_03075"/>
<dbReference type="AlphaFoldDB" id="A0A0G3FZL2"/>
<sequence>MTRERGLQDRDEGGVAIPAHYAESWADGFGVRGWKLDLPGRGADVIAATPFAGERIPTSVFVHDIVDHHLCGFALSGYRDEAGALIQLAERTGSDPVPDFVQIIDEDLMPGAFESDDWRELLPASLVATVEAAADTRSGMAQLRQQWGDGVLRALWIAGFVETGWRLADAARAGWERHGLEYAARGATALALQRLFERVDASVLEQGWIQAEGEFRVATDAVGFRFEGDEAELVECVSK</sequence>
<reference evidence="1 2" key="1">
    <citation type="submission" date="2015-04" db="EMBL/GenBank/DDBJ databases">
        <title>Complete Sequence for the Genome of the Thioalkalivibrio versutus D301.</title>
        <authorList>
            <person name="Mu T."/>
            <person name="Zhou J."/>
            <person name="Xu X."/>
        </authorList>
    </citation>
    <scope>NUCLEOTIDE SEQUENCE [LARGE SCALE GENOMIC DNA]</scope>
    <source>
        <strain evidence="1 2">D301</strain>
    </source>
</reference>